<protein>
    <submittedName>
        <fullName evidence="5">ATP-binding cassette domain-containing protein</fullName>
    </submittedName>
</protein>
<organism evidence="5 6">
    <name type="scientific">Allochromatium palmeri</name>
    <dbReference type="NCBI Taxonomy" id="231048"/>
    <lineage>
        <taxon>Bacteria</taxon>
        <taxon>Pseudomonadati</taxon>
        <taxon>Pseudomonadota</taxon>
        <taxon>Gammaproteobacteria</taxon>
        <taxon>Chromatiales</taxon>
        <taxon>Chromatiaceae</taxon>
        <taxon>Allochromatium</taxon>
    </lineage>
</organism>
<dbReference type="PANTHER" id="PTHR42734">
    <property type="entry name" value="METAL TRANSPORT SYSTEM ATP-BINDING PROTEIN TM_0124-RELATED"/>
    <property type="match status" value="1"/>
</dbReference>
<proteinExistence type="predicted"/>
<dbReference type="SMART" id="SM00382">
    <property type="entry name" value="AAA"/>
    <property type="match status" value="1"/>
</dbReference>
<evidence type="ECO:0000256" key="1">
    <source>
        <dbReference type="ARBA" id="ARBA00022448"/>
    </source>
</evidence>
<dbReference type="GO" id="GO:0005524">
    <property type="term" value="F:ATP binding"/>
    <property type="evidence" value="ECO:0007669"/>
    <property type="project" value="UniProtKB-KW"/>
</dbReference>
<keyword evidence="2" id="KW-0547">Nucleotide-binding</keyword>
<dbReference type="AlphaFoldDB" id="A0A6N8EJN2"/>
<dbReference type="Pfam" id="PF00005">
    <property type="entry name" value="ABC_tran"/>
    <property type="match status" value="1"/>
</dbReference>
<comment type="caution">
    <text evidence="5">The sequence shown here is derived from an EMBL/GenBank/DDBJ whole genome shotgun (WGS) entry which is preliminary data.</text>
</comment>
<name>A0A6N8EJN2_9GAMM</name>
<dbReference type="InterPro" id="IPR027417">
    <property type="entry name" value="P-loop_NTPase"/>
</dbReference>
<sequence length="213" mass="23267">MSASDSRPLLRLDALVAGYTRPVVGPVSLTLQRGEVLGLWGPNGTGKSTLLKAIGRSARIFSGRVELQPGVQLAHLDQQPVRLPAMPLTGRELLRVAGARPEALEALRTQPNALTPLLKRRIDRLSGGQYQRLWIWSALATGADLVLLDEPTNNLDPANRAALVEILAQERDGRGMLIVSHDHDFLERVCTRLLEARDAAIVEVRTTQPEGRS</sequence>
<keyword evidence="1" id="KW-0813">Transport</keyword>
<evidence type="ECO:0000256" key="2">
    <source>
        <dbReference type="ARBA" id="ARBA00022741"/>
    </source>
</evidence>
<accession>A0A6N8EJN2</accession>
<evidence type="ECO:0000313" key="6">
    <source>
        <dbReference type="Proteomes" id="UP000434044"/>
    </source>
</evidence>
<dbReference type="SUPFAM" id="SSF52540">
    <property type="entry name" value="P-loop containing nucleoside triphosphate hydrolases"/>
    <property type="match status" value="1"/>
</dbReference>
<reference evidence="5 6" key="1">
    <citation type="submission" date="2019-11" db="EMBL/GenBank/DDBJ databases">
        <title>Whole-genome sequence of the anaerobic purple sulfur bacterium Allochromatium palmeri DSM 15591.</title>
        <authorList>
            <person name="Kyndt J.A."/>
            <person name="Meyer T.E."/>
        </authorList>
    </citation>
    <scope>NUCLEOTIDE SEQUENCE [LARGE SCALE GENOMIC DNA]</scope>
    <source>
        <strain evidence="5 6">DSM 15591</strain>
    </source>
</reference>
<dbReference type="InterPro" id="IPR050153">
    <property type="entry name" value="Metal_Ion_Import_ABC"/>
</dbReference>
<keyword evidence="3 5" id="KW-0067">ATP-binding</keyword>
<dbReference type="InterPro" id="IPR003439">
    <property type="entry name" value="ABC_transporter-like_ATP-bd"/>
</dbReference>
<keyword evidence="6" id="KW-1185">Reference proteome</keyword>
<evidence type="ECO:0000256" key="3">
    <source>
        <dbReference type="ARBA" id="ARBA00022840"/>
    </source>
</evidence>
<evidence type="ECO:0000313" key="5">
    <source>
        <dbReference type="EMBL" id="MTW22946.1"/>
    </source>
</evidence>
<dbReference type="PROSITE" id="PS50893">
    <property type="entry name" value="ABC_TRANSPORTER_2"/>
    <property type="match status" value="1"/>
</dbReference>
<dbReference type="Proteomes" id="UP000434044">
    <property type="component" value="Unassembled WGS sequence"/>
</dbReference>
<feature type="domain" description="ABC transporter" evidence="4">
    <location>
        <begin position="9"/>
        <end position="213"/>
    </location>
</feature>
<evidence type="ECO:0000259" key="4">
    <source>
        <dbReference type="PROSITE" id="PS50893"/>
    </source>
</evidence>
<dbReference type="EMBL" id="WNKT01000059">
    <property type="protein sequence ID" value="MTW22946.1"/>
    <property type="molecule type" value="Genomic_DNA"/>
</dbReference>
<dbReference type="GO" id="GO:0016887">
    <property type="term" value="F:ATP hydrolysis activity"/>
    <property type="evidence" value="ECO:0007669"/>
    <property type="project" value="InterPro"/>
</dbReference>
<dbReference type="InterPro" id="IPR003593">
    <property type="entry name" value="AAA+_ATPase"/>
</dbReference>
<gene>
    <name evidence="5" type="ORF">GJ668_17985</name>
</gene>
<dbReference type="Gene3D" id="3.40.50.300">
    <property type="entry name" value="P-loop containing nucleotide triphosphate hydrolases"/>
    <property type="match status" value="1"/>
</dbReference>